<evidence type="ECO:0000256" key="2">
    <source>
        <dbReference type="ARBA" id="ARBA00043996"/>
    </source>
</evidence>
<reference evidence="6 7" key="1">
    <citation type="journal article" date="2018" name="Evol. Lett.">
        <title>Horizontal gene cluster transfer increased hallucinogenic mushroom diversity.</title>
        <authorList>
            <person name="Reynolds H.T."/>
            <person name="Vijayakumar V."/>
            <person name="Gluck-Thaler E."/>
            <person name="Korotkin H.B."/>
            <person name="Matheny P.B."/>
            <person name="Slot J.C."/>
        </authorList>
    </citation>
    <scope>NUCLEOTIDE SEQUENCE [LARGE SCALE GENOMIC DNA]</scope>
    <source>
        <strain evidence="6 7">2629</strain>
    </source>
</reference>
<sequence>MSSTRQTELTEEQRRMYASEKLDNFRWISKLVATRSSYTLTDSDRAPESLHLELADLGQFAELVYSAIPVPFLLDNYDVLSQPDFPLENHIALKGLALVDFFQGKLKLPVCIVHRPTTKQVVVAIAGTSLPTHALHDVYAIKSTHPSRKGAVHTGFWTLYMDIKDRALDVIRRAVSELRPSELVLTGHSMGGSLSYLLCMDILSDEELVKAGIMIKIAVFGAPRTGDEALVRYFHDLVSSYRQRHGDDFFKEYAVKGYNDGVPALPPYMLGYRHFCRTPIYTSYGNLYTTPASESEHALFTVVSDKDMEGPPLFPRGGHNYYNGRDLERFSRRIKWLHQANPHEEGWEDRYRATVHKHCR</sequence>
<dbReference type="CDD" id="cd00519">
    <property type="entry name" value="Lipase_3"/>
    <property type="match status" value="1"/>
</dbReference>
<comment type="similarity">
    <text evidence="2">Belongs to the AB hydrolase superfamily. Lipase family. Class 3 subfamily.</text>
</comment>
<dbReference type="SUPFAM" id="SSF53474">
    <property type="entry name" value="alpha/beta-Hydrolases"/>
    <property type="match status" value="1"/>
</dbReference>
<dbReference type="Proteomes" id="UP000284842">
    <property type="component" value="Unassembled WGS sequence"/>
</dbReference>
<evidence type="ECO:0000313" key="7">
    <source>
        <dbReference type="Proteomes" id="UP000284842"/>
    </source>
</evidence>
<dbReference type="PANTHER" id="PTHR45856:SF24">
    <property type="entry name" value="FUNGAL LIPASE-LIKE DOMAIN-CONTAINING PROTEIN"/>
    <property type="match status" value="1"/>
</dbReference>
<dbReference type="Gene3D" id="3.40.50.1820">
    <property type="entry name" value="alpha/beta hydrolase"/>
    <property type="match status" value="1"/>
</dbReference>
<dbReference type="PANTHER" id="PTHR45856">
    <property type="entry name" value="ALPHA/BETA-HYDROLASES SUPERFAMILY PROTEIN"/>
    <property type="match status" value="1"/>
</dbReference>
<dbReference type="InterPro" id="IPR002921">
    <property type="entry name" value="Fungal_lipase-type"/>
</dbReference>
<accession>A0A409W388</accession>
<evidence type="ECO:0000256" key="3">
    <source>
        <dbReference type="ARBA" id="ARBA00047591"/>
    </source>
</evidence>
<dbReference type="GO" id="GO:0006629">
    <property type="term" value="P:lipid metabolic process"/>
    <property type="evidence" value="ECO:0007669"/>
    <property type="project" value="InterPro"/>
</dbReference>
<protein>
    <recommendedName>
        <fullName evidence="5">Fungal lipase-type domain-containing protein</fullName>
    </recommendedName>
</protein>
<feature type="domain" description="Fungal lipase-type" evidence="5">
    <location>
        <begin position="122"/>
        <end position="249"/>
    </location>
</feature>
<evidence type="ECO:0000259" key="5">
    <source>
        <dbReference type="Pfam" id="PF01764"/>
    </source>
</evidence>
<dbReference type="InterPro" id="IPR051218">
    <property type="entry name" value="Sec_MonoDiacylglyc_Lipase"/>
</dbReference>
<comment type="catalytic activity">
    <reaction evidence="4">
        <text>a monoacylglycerol + H2O = glycerol + a fatty acid + H(+)</text>
        <dbReference type="Rhea" id="RHEA:15245"/>
        <dbReference type="ChEBI" id="CHEBI:15377"/>
        <dbReference type="ChEBI" id="CHEBI:15378"/>
        <dbReference type="ChEBI" id="CHEBI:17408"/>
        <dbReference type="ChEBI" id="CHEBI:17754"/>
        <dbReference type="ChEBI" id="CHEBI:28868"/>
    </reaction>
</comment>
<dbReference type="OrthoDB" id="426718at2759"/>
<proteinExistence type="inferred from homology"/>
<dbReference type="AlphaFoldDB" id="A0A409W388"/>
<dbReference type="InParanoid" id="A0A409W388"/>
<evidence type="ECO:0000313" key="6">
    <source>
        <dbReference type="EMBL" id="PPQ72981.1"/>
    </source>
</evidence>
<dbReference type="Pfam" id="PF01764">
    <property type="entry name" value="Lipase_3"/>
    <property type="match status" value="1"/>
</dbReference>
<name>A0A409W388_9AGAR</name>
<evidence type="ECO:0000256" key="1">
    <source>
        <dbReference type="ARBA" id="ARBA00023157"/>
    </source>
</evidence>
<evidence type="ECO:0000256" key="4">
    <source>
        <dbReference type="ARBA" id="ARBA00048461"/>
    </source>
</evidence>
<comment type="caution">
    <text evidence="6">The sequence shown here is derived from an EMBL/GenBank/DDBJ whole genome shotgun (WGS) entry which is preliminary data.</text>
</comment>
<gene>
    <name evidence="6" type="ORF">CVT24_000294</name>
</gene>
<dbReference type="EMBL" id="NHTK01005842">
    <property type="protein sequence ID" value="PPQ72981.1"/>
    <property type="molecule type" value="Genomic_DNA"/>
</dbReference>
<comment type="catalytic activity">
    <reaction evidence="3">
        <text>a diacylglycerol + H2O = a monoacylglycerol + a fatty acid + H(+)</text>
        <dbReference type="Rhea" id="RHEA:32731"/>
        <dbReference type="ChEBI" id="CHEBI:15377"/>
        <dbReference type="ChEBI" id="CHEBI:15378"/>
        <dbReference type="ChEBI" id="CHEBI:17408"/>
        <dbReference type="ChEBI" id="CHEBI:18035"/>
        <dbReference type="ChEBI" id="CHEBI:28868"/>
    </reaction>
</comment>
<keyword evidence="7" id="KW-1185">Reference proteome</keyword>
<organism evidence="6 7">
    <name type="scientific">Panaeolus cyanescens</name>
    <dbReference type="NCBI Taxonomy" id="181874"/>
    <lineage>
        <taxon>Eukaryota</taxon>
        <taxon>Fungi</taxon>
        <taxon>Dikarya</taxon>
        <taxon>Basidiomycota</taxon>
        <taxon>Agaricomycotina</taxon>
        <taxon>Agaricomycetes</taxon>
        <taxon>Agaricomycetidae</taxon>
        <taxon>Agaricales</taxon>
        <taxon>Agaricineae</taxon>
        <taxon>Galeropsidaceae</taxon>
        <taxon>Panaeolus</taxon>
    </lineage>
</organism>
<keyword evidence="1" id="KW-1015">Disulfide bond</keyword>
<dbReference type="InterPro" id="IPR029058">
    <property type="entry name" value="AB_hydrolase_fold"/>
</dbReference>